<accession>A0AAW5KKR5</accession>
<dbReference type="SUPFAM" id="SSF52172">
    <property type="entry name" value="CheY-like"/>
    <property type="match status" value="1"/>
</dbReference>
<dbReference type="PANTHER" id="PTHR44591:SF14">
    <property type="entry name" value="PROTEIN PILG"/>
    <property type="match status" value="1"/>
</dbReference>
<dbReference type="RefSeq" id="WP_256136732.1">
    <property type="nucleotide sequence ID" value="NZ_JANGAB010000010.1"/>
</dbReference>
<evidence type="ECO:0000256" key="2">
    <source>
        <dbReference type="ARBA" id="ARBA00022553"/>
    </source>
</evidence>
<keyword evidence="3" id="KW-0902">Two-component regulatory system</keyword>
<dbReference type="Proteomes" id="UP001205063">
    <property type="component" value="Unassembled WGS sequence"/>
</dbReference>
<dbReference type="PROSITE" id="PS50110">
    <property type="entry name" value="RESPONSE_REGULATORY"/>
    <property type="match status" value="1"/>
</dbReference>
<dbReference type="PANTHER" id="PTHR44591">
    <property type="entry name" value="STRESS RESPONSE REGULATOR PROTEIN 1"/>
    <property type="match status" value="1"/>
</dbReference>
<evidence type="ECO:0000313" key="8">
    <source>
        <dbReference type="Proteomes" id="UP001205063"/>
    </source>
</evidence>
<dbReference type="SMART" id="SM00448">
    <property type="entry name" value="REC"/>
    <property type="match status" value="1"/>
</dbReference>
<dbReference type="Pfam" id="PF00072">
    <property type="entry name" value="Response_reg"/>
    <property type="match status" value="1"/>
</dbReference>
<comment type="caution">
    <text evidence="7">The sequence shown here is derived from an EMBL/GenBank/DDBJ whole genome shotgun (WGS) entry which is preliminary data.</text>
</comment>
<name>A0AAW5KKR5_9FIRM</name>
<dbReference type="GO" id="GO:0000160">
    <property type="term" value="P:phosphorelay signal transduction system"/>
    <property type="evidence" value="ECO:0007669"/>
    <property type="project" value="UniProtKB-KW"/>
</dbReference>
<dbReference type="AlphaFoldDB" id="A0AAW5KKR5"/>
<sequence length="138" mass="15143">MDAKILVVDDAKFMRRLLRQMLGEGGYRDIEEAADGDEALLRFRERRPDLVLLDITMPGTPGMAVLSQMLAIDPTARVVICSAVGQETVMESARRAGACGFVRKPFSQPELLQAVSAALARGDRRPEAGKTEKGERKL</sequence>
<feature type="domain" description="Response regulatory" evidence="6">
    <location>
        <begin position="4"/>
        <end position="119"/>
    </location>
</feature>
<proteinExistence type="predicted"/>
<comment type="function">
    <text evidence="4">May play the central regulatory role in sporulation. It may be an element of the effector pathway responsible for the activation of sporulation genes in response to nutritional stress. Spo0A may act in concert with spo0H (a sigma factor) to control the expression of some genes that are critical to the sporulation process.</text>
</comment>
<evidence type="ECO:0000256" key="1">
    <source>
        <dbReference type="ARBA" id="ARBA00018672"/>
    </source>
</evidence>
<feature type="modified residue" description="4-aspartylphosphate" evidence="5">
    <location>
        <position position="54"/>
    </location>
</feature>
<organism evidence="7 8">
    <name type="scientific">Bittarella massiliensis</name>
    <name type="common">ex Durand et al. 2017</name>
    <dbReference type="NCBI Taxonomy" id="1720313"/>
    <lineage>
        <taxon>Bacteria</taxon>
        <taxon>Bacillati</taxon>
        <taxon>Bacillota</taxon>
        <taxon>Clostridia</taxon>
        <taxon>Eubacteriales</taxon>
        <taxon>Oscillospiraceae</taxon>
        <taxon>Bittarella (ex Durand et al. 2017)</taxon>
    </lineage>
</organism>
<evidence type="ECO:0000313" key="7">
    <source>
        <dbReference type="EMBL" id="MCQ4950539.1"/>
    </source>
</evidence>
<evidence type="ECO:0000256" key="4">
    <source>
        <dbReference type="ARBA" id="ARBA00024867"/>
    </source>
</evidence>
<dbReference type="InterPro" id="IPR050595">
    <property type="entry name" value="Bact_response_regulator"/>
</dbReference>
<reference evidence="7" key="1">
    <citation type="submission" date="2022-06" db="EMBL/GenBank/DDBJ databases">
        <title>Isolation of gut microbiota from human fecal samples.</title>
        <authorList>
            <person name="Pamer E.G."/>
            <person name="Barat B."/>
            <person name="Waligurski E."/>
            <person name="Medina S."/>
            <person name="Paddock L."/>
            <person name="Mostad J."/>
        </authorList>
    </citation>
    <scope>NUCLEOTIDE SEQUENCE</scope>
    <source>
        <strain evidence="7">DFI.7.96</strain>
    </source>
</reference>
<gene>
    <name evidence="7" type="ORF">NE646_12815</name>
</gene>
<dbReference type="Gene3D" id="3.40.50.2300">
    <property type="match status" value="1"/>
</dbReference>
<evidence type="ECO:0000256" key="5">
    <source>
        <dbReference type="PROSITE-ProRule" id="PRU00169"/>
    </source>
</evidence>
<protein>
    <recommendedName>
        <fullName evidence="1">Stage 0 sporulation protein A homolog</fullName>
    </recommendedName>
</protein>
<dbReference type="InterPro" id="IPR001789">
    <property type="entry name" value="Sig_transdc_resp-reg_receiver"/>
</dbReference>
<keyword evidence="2 5" id="KW-0597">Phosphoprotein</keyword>
<dbReference type="EMBL" id="JANGAB010000010">
    <property type="protein sequence ID" value="MCQ4950539.1"/>
    <property type="molecule type" value="Genomic_DNA"/>
</dbReference>
<evidence type="ECO:0000259" key="6">
    <source>
        <dbReference type="PROSITE" id="PS50110"/>
    </source>
</evidence>
<dbReference type="InterPro" id="IPR011006">
    <property type="entry name" value="CheY-like_superfamily"/>
</dbReference>
<evidence type="ECO:0000256" key="3">
    <source>
        <dbReference type="ARBA" id="ARBA00023012"/>
    </source>
</evidence>